<accession>A0ABW2CY91</accession>
<name>A0ABW2CY91_9ACTN</name>
<keyword evidence="1" id="KW-0227">DNA damage</keyword>
<feature type="domain" description="PD-(D/E)XK endonuclease-like" evidence="4">
    <location>
        <begin position="267"/>
        <end position="501"/>
    </location>
</feature>
<evidence type="ECO:0000256" key="1">
    <source>
        <dbReference type="ARBA" id="ARBA00022763"/>
    </source>
</evidence>
<comment type="caution">
    <text evidence="5">The sequence shown here is derived from an EMBL/GenBank/DDBJ whole genome shotgun (WGS) entry which is preliminary data.</text>
</comment>
<proteinExistence type="predicted"/>
<keyword evidence="3" id="KW-0234">DNA repair</keyword>
<evidence type="ECO:0000313" key="5">
    <source>
        <dbReference type="EMBL" id="MFC6885579.1"/>
    </source>
</evidence>
<sequence length="513" mass="56155">MPFEPFNQILDLIEFEKLGEVEALARLDIPKALSPRLIHEGLAVWVRQAVRRFRDGLATDMAVVEAHDLTAVRPWVHQIPAADPHSRTYELCVWGRGYTYRTASGLTRELRVPVIGHADGTRRSDAERAVMAYVVAVGGLVDTPVFDKDKGRFLSGVPFPVLPATATVPGARTPEHVRVVEVGLADGESVPLFQGSVEAASAYFAKHGRTAIRDLFRSTDLRPGYDCLDCKARTDCNRLPTFAGLLGIRDRSRARRVFTATNGRYHAECAAKEYFRSLRLPVDAAKENTPAVRQGKAVHAWLERLHNRSPRRPCTEADMPEDPDSWSAGGWHLQGAEARNAAAMLAHHPDICPFIGLAPDAPAYTERVIAADDPRSNTLVIAHADLVYLRNGSWRYRELKTTSSSRIHDGESLLNRYPQAALAVLLFEAGAIPLGPLSAVEVEILTPHGADLRILDPNSAPTREAARRKVNALASAWHADVGHLANPGPACQGCSYLRWCPSAKADANEVASA</sequence>
<gene>
    <name evidence="5" type="ORF">ACFQKB_37875</name>
</gene>
<keyword evidence="2" id="KW-0378">Hydrolase</keyword>
<evidence type="ECO:0000313" key="6">
    <source>
        <dbReference type="Proteomes" id="UP001596380"/>
    </source>
</evidence>
<dbReference type="Proteomes" id="UP001596380">
    <property type="component" value="Unassembled WGS sequence"/>
</dbReference>
<organism evidence="5 6">
    <name type="scientific">Actinomadura yumaensis</name>
    <dbReference type="NCBI Taxonomy" id="111807"/>
    <lineage>
        <taxon>Bacteria</taxon>
        <taxon>Bacillati</taxon>
        <taxon>Actinomycetota</taxon>
        <taxon>Actinomycetes</taxon>
        <taxon>Streptosporangiales</taxon>
        <taxon>Thermomonosporaceae</taxon>
        <taxon>Actinomadura</taxon>
    </lineage>
</organism>
<protein>
    <submittedName>
        <fullName evidence="5">PD-(D/E)XK nuclease family protein</fullName>
    </submittedName>
</protein>
<keyword evidence="2" id="KW-0547">Nucleotide-binding</keyword>
<evidence type="ECO:0000256" key="3">
    <source>
        <dbReference type="ARBA" id="ARBA00023204"/>
    </source>
</evidence>
<dbReference type="InterPro" id="IPR038726">
    <property type="entry name" value="PDDEXK_AddAB-type"/>
</dbReference>
<keyword evidence="6" id="KW-1185">Reference proteome</keyword>
<keyword evidence="2" id="KW-0347">Helicase</keyword>
<dbReference type="EMBL" id="JBHSXS010000039">
    <property type="protein sequence ID" value="MFC6885579.1"/>
    <property type="molecule type" value="Genomic_DNA"/>
</dbReference>
<reference evidence="6" key="1">
    <citation type="journal article" date="2019" name="Int. J. Syst. Evol. Microbiol.">
        <title>The Global Catalogue of Microorganisms (GCM) 10K type strain sequencing project: providing services to taxonomists for standard genome sequencing and annotation.</title>
        <authorList>
            <consortium name="The Broad Institute Genomics Platform"/>
            <consortium name="The Broad Institute Genome Sequencing Center for Infectious Disease"/>
            <person name="Wu L."/>
            <person name="Ma J."/>
        </authorList>
    </citation>
    <scope>NUCLEOTIDE SEQUENCE [LARGE SCALE GENOMIC DNA]</scope>
    <source>
        <strain evidence="6">JCM 3369</strain>
    </source>
</reference>
<evidence type="ECO:0000259" key="4">
    <source>
        <dbReference type="Pfam" id="PF12705"/>
    </source>
</evidence>
<dbReference type="Pfam" id="PF12705">
    <property type="entry name" value="PDDEXK_1"/>
    <property type="match status" value="1"/>
</dbReference>
<keyword evidence="2" id="KW-0067">ATP-binding</keyword>
<evidence type="ECO:0000256" key="2">
    <source>
        <dbReference type="ARBA" id="ARBA00022806"/>
    </source>
</evidence>
<dbReference type="RefSeq" id="WP_160822171.1">
    <property type="nucleotide sequence ID" value="NZ_JBHSXE010000001.1"/>
</dbReference>